<evidence type="ECO:0000313" key="3">
    <source>
        <dbReference type="Proteomes" id="UP001141327"/>
    </source>
</evidence>
<comment type="caution">
    <text evidence="2">The sequence shown here is derived from an EMBL/GenBank/DDBJ whole genome shotgun (WGS) entry which is preliminary data.</text>
</comment>
<evidence type="ECO:0000313" key="2">
    <source>
        <dbReference type="EMBL" id="KAJ4454388.1"/>
    </source>
</evidence>
<dbReference type="SMART" id="SM00367">
    <property type="entry name" value="LRR_CC"/>
    <property type="match status" value="5"/>
</dbReference>
<dbReference type="CDD" id="cd09917">
    <property type="entry name" value="F-box_SF"/>
    <property type="match status" value="1"/>
</dbReference>
<dbReference type="Proteomes" id="UP001141327">
    <property type="component" value="Unassembled WGS sequence"/>
</dbReference>
<dbReference type="InterPro" id="IPR006553">
    <property type="entry name" value="Leu-rich_rpt_Cys-con_subtyp"/>
</dbReference>
<keyword evidence="1" id="KW-1133">Transmembrane helix</keyword>
<sequence length="719" mass="78521">MAEKKVRFEDVGPPVLLSCLPPDVLGLIAQVFSNENAIFLLRCSQVCRSLRAVCHTASRALYMPGDGCGIPLTDEAFDLFIPFANITLLDLGECLTITSTTLRKVPRYRNLASLSIKGCFQFTEMPQLPHLTALNIHGCTGLMKARTSLMQWRAFLEAVGPGLTTLKAGQVPLAAQHVEALAGLCPNLTRLQLASLQSADPSRRGLTTMGQAMRAAKALLAARDPAAQRKARDMAAHVALEGEAGLPAALTRFKVGPARVLTDALLSRLLQPVATRQRQAWEQWELQRPCAPSVFLQAQRPPEVLTEVRLARQVRNAQRPPEVLTEAMLTRNKPSRPVSSPHTRIDVARQIESHDIGPASEQVHSMSLTMRNGACASGPWRHSSTPHLRLIHTHARTLQTFLTDCAMGWLAEQCPHIVHLDIAGCSALTDASFAAFGAHLRLKRLWAGGVVGLTNRGLEQLAAGPGARSLEFLQLESSRTRGSLHLANLWRRAMQLFPGMIDLSSRWPHVVSFTMDTSRLKQGGRSGLTSPGTIAAVADALSLVLGRCPNLAFLQFSSARALTDAALRSALDGRTYPKLRHLAVLGCPLGLTNPGLETLAHTFPGLEQMQLVDIGSITAQGLLRVVEMLPNLGYLTIQQCPLVGTTHPALNKALRSRYVEAKTEMTENSTVMMVGIFLIFALCLVFLQGKNIRKAKESERSQCCHECPHCHRPDSEKRY</sequence>
<dbReference type="PANTHER" id="PTHR13318">
    <property type="entry name" value="PARTNER OF PAIRED, ISOFORM B-RELATED"/>
    <property type="match status" value="1"/>
</dbReference>
<keyword evidence="1" id="KW-0472">Membrane</keyword>
<feature type="transmembrane region" description="Helical" evidence="1">
    <location>
        <begin position="670"/>
        <end position="687"/>
    </location>
</feature>
<evidence type="ECO:0000256" key="1">
    <source>
        <dbReference type="SAM" id="Phobius"/>
    </source>
</evidence>
<keyword evidence="1" id="KW-0812">Transmembrane</keyword>
<proteinExistence type="predicted"/>
<dbReference type="SUPFAM" id="SSF52047">
    <property type="entry name" value="RNI-like"/>
    <property type="match status" value="2"/>
</dbReference>
<dbReference type="Gene3D" id="3.80.10.10">
    <property type="entry name" value="Ribonuclease Inhibitor"/>
    <property type="match status" value="3"/>
</dbReference>
<gene>
    <name evidence="2" type="ORF">PAPYR_10931</name>
</gene>
<organism evidence="2 3">
    <name type="scientific">Paratrimastix pyriformis</name>
    <dbReference type="NCBI Taxonomy" id="342808"/>
    <lineage>
        <taxon>Eukaryota</taxon>
        <taxon>Metamonada</taxon>
        <taxon>Preaxostyla</taxon>
        <taxon>Paratrimastigidae</taxon>
        <taxon>Paratrimastix</taxon>
    </lineage>
</organism>
<dbReference type="InterPro" id="IPR036047">
    <property type="entry name" value="F-box-like_dom_sf"/>
</dbReference>
<dbReference type="EMBL" id="JAPMOS010000161">
    <property type="protein sequence ID" value="KAJ4454388.1"/>
    <property type="molecule type" value="Genomic_DNA"/>
</dbReference>
<accession>A0ABQ8U6R0</accession>
<protein>
    <submittedName>
        <fullName evidence="2">Uncharacterized protein</fullName>
    </submittedName>
</protein>
<keyword evidence="3" id="KW-1185">Reference proteome</keyword>
<dbReference type="SUPFAM" id="SSF81383">
    <property type="entry name" value="F-box domain"/>
    <property type="match status" value="1"/>
</dbReference>
<reference evidence="2" key="1">
    <citation type="journal article" date="2022" name="bioRxiv">
        <title>Genomics of Preaxostyla Flagellates Illuminates Evolutionary Transitions and the Path Towards Mitochondrial Loss.</title>
        <authorList>
            <person name="Novak L.V.F."/>
            <person name="Treitli S.C."/>
            <person name="Pyrih J."/>
            <person name="Halakuc P."/>
            <person name="Pipaliya S.V."/>
            <person name="Vacek V."/>
            <person name="Brzon O."/>
            <person name="Soukal P."/>
            <person name="Eme L."/>
            <person name="Dacks J.B."/>
            <person name="Karnkowska A."/>
            <person name="Elias M."/>
            <person name="Hampl V."/>
        </authorList>
    </citation>
    <scope>NUCLEOTIDE SEQUENCE</scope>
    <source>
        <strain evidence="2">RCP-MX</strain>
    </source>
</reference>
<name>A0ABQ8U6R0_9EUKA</name>
<dbReference type="InterPro" id="IPR032675">
    <property type="entry name" value="LRR_dom_sf"/>
</dbReference>